<dbReference type="NCBIfam" id="NF005057">
    <property type="entry name" value="PRK06464.1"/>
    <property type="match status" value="1"/>
</dbReference>
<evidence type="ECO:0000256" key="7">
    <source>
        <dbReference type="ARBA" id="ARBA00022679"/>
    </source>
</evidence>
<evidence type="ECO:0000256" key="13">
    <source>
        <dbReference type="ARBA" id="ARBA00033470"/>
    </source>
</evidence>
<comment type="similarity">
    <text evidence="4 15">Belongs to the PEP-utilizing enzyme family.</text>
</comment>
<keyword evidence="10 15" id="KW-0418">Kinase</keyword>
<keyword evidence="20" id="KW-1185">Reference proteome</keyword>
<evidence type="ECO:0000256" key="6">
    <source>
        <dbReference type="ARBA" id="ARBA00021623"/>
    </source>
</evidence>
<dbReference type="Pfam" id="PF02896">
    <property type="entry name" value="PEP-utilizers_C"/>
    <property type="match status" value="1"/>
</dbReference>
<dbReference type="Pfam" id="PF00391">
    <property type="entry name" value="PEP-utilizers"/>
    <property type="match status" value="1"/>
</dbReference>
<comment type="caution">
    <text evidence="19">The sequence shown here is derived from an EMBL/GenBank/DDBJ whole genome shotgun (WGS) entry which is preliminary data.</text>
</comment>
<dbReference type="EC" id="2.7.9.2" evidence="5 15"/>
<evidence type="ECO:0000256" key="12">
    <source>
        <dbReference type="ARBA" id="ARBA00022842"/>
    </source>
</evidence>
<name>A0ABU8JFF3_9GAMM</name>
<keyword evidence="12 15" id="KW-0460">Magnesium</keyword>
<evidence type="ECO:0000256" key="4">
    <source>
        <dbReference type="ARBA" id="ARBA00007837"/>
    </source>
</evidence>
<reference evidence="19 20" key="1">
    <citation type="journal article" date="2014" name="Int. J. Syst. Evol. Microbiol.">
        <title>Fulvimonas yonginensis sp. nov., isolated from greenhouse soil, and emended description of the genus Fulvimonas.</title>
        <authorList>
            <person name="Ahn J.H."/>
            <person name="Kim S.J."/>
            <person name="Weon H.Y."/>
            <person name="Hong S.B."/>
            <person name="Seok S.J."/>
            <person name="Kwon S.W."/>
        </authorList>
    </citation>
    <scope>NUCLEOTIDE SEQUENCE [LARGE SCALE GENOMIC DNA]</scope>
    <source>
        <strain evidence="19 20">KACC 16952</strain>
    </source>
</reference>
<gene>
    <name evidence="19" type="primary">ppsA</name>
    <name evidence="19" type="ORF">WAT24_16265</name>
</gene>
<dbReference type="PROSITE" id="PS00370">
    <property type="entry name" value="PEP_ENZYMES_PHOS_SITE"/>
    <property type="match status" value="1"/>
</dbReference>
<protein>
    <recommendedName>
        <fullName evidence="6 15">Phosphoenolpyruvate synthase</fullName>
        <shortName evidence="15">PEP synthase</shortName>
        <ecNumber evidence="5 15">2.7.9.2</ecNumber>
    </recommendedName>
    <alternativeName>
        <fullName evidence="13 15">Pyruvate, water dikinase</fullName>
    </alternativeName>
</protein>
<dbReference type="PANTHER" id="PTHR43030:SF1">
    <property type="entry name" value="PHOSPHOENOLPYRUVATE SYNTHASE"/>
    <property type="match status" value="1"/>
</dbReference>
<dbReference type="Proteomes" id="UP001381174">
    <property type="component" value="Unassembled WGS sequence"/>
</dbReference>
<evidence type="ECO:0000259" key="16">
    <source>
        <dbReference type="Pfam" id="PF00391"/>
    </source>
</evidence>
<keyword evidence="11 15" id="KW-0067">ATP-binding</keyword>
<comment type="catalytic activity">
    <reaction evidence="14 15">
        <text>pyruvate + ATP + H2O = phosphoenolpyruvate + AMP + phosphate + 2 H(+)</text>
        <dbReference type="Rhea" id="RHEA:11364"/>
        <dbReference type="ChEBI" id="CHEBI:15361"/>
        <dbReference type="ChEBI" id="CHEBI:15377"/>
        <dbReference type="ChEBI" id="CHEBI:15378"/>
        <dbReference type="ChEBI" id="CHEBI:30616"/>
        <dbReference type="ChEBI" id="CHEBI:43474"/>
        <dbReference type="ChEBI" id="CHEBI:58702"/>
        <dbReference type="ChEBI" id="CHEBI:456215"/>
        <dbReference type="EC" id="2.7.9.2"/>
    </reaction>
</comment>
<evidence type="ECO:0000256" key="3">
    <source>
        <dbReference type="ARBA" id="ARBA00004742"/>
    </source>
</evidence>
<dbReference type="PROSITE" id="PS00742">
    <property type="entry name" value="PEP_ENZYMES_2"/>
    <property type="match status" value="1"/>
</dbReference>
<evidence type="ECO:0000256" key="10">
    <source>
        <dbReference type="ARBA" id="ARBA00022777"/>
    </source>
</evidence>
<dbReference type="Gene3D" id="3.50.30.10">
    <property type="entry name" value="Phosphohistidine domain"/>
    <property type="match status" value="1"/>
</dbReference>
<keyword evidence="9 15" id="KW-0547">Nucleotide-binding</keyword>
<sequence>MNDLVLWLDNLRMTDLGKVGGKNASLGEMIGNLARLGVSVPGGFATTAEAFQQYLDKSGVAKRIRERLASLDVDDVEALTAAGKEIRSWVTETPLPQELDQAIREAYAKLCKDAGADNVAVAVRSSATAEDLPDASFAGQQETFLNVVGIDDVLHKVKEVFASLYNDRAIAYRVHQGFKHEDVFLSAGVQLMVRSDIGASGVLFTLDTESGFRDVVFVTGSYGLGEMVVQGAVNPDEFYVFKPTLKAGKPALLRRSLGAKQQRMVYSDKPGERVRIEETPAELRNRFCLSDKDVQELAKQALVIEQHYGRPMDIEWAKDGDTGKLYIVQARPETVKSRAHATQLERFQLNEKGKVLAEGRAIGQKIGSGKARVVKSLSQMHEFQPGDVLVADMTDPDWEPIMKRAAAIVTNRGGRTCHAAIIARELGVPAVVGTGNALQAIPDGAEVTVSCAEGDTGVIYEGKLAFDRITADLGAMPEAPLKIMMNVANPERAFDFGMLPNAGIGLARLEMIIASHIGVHPKALLEYNRQDAETKAKIDERMAGYADPVSFYVDRLAEGIATIAASVYPKPVIVRLSDFKSNEYAGLIGGSRYEPHEENPMIGYRGASRYVDPGFADSFALECKAVKKVRETMGLTNVWVMIPFVRTLGEGRKVVEVLEKNGLKQGQDDLKIIMMCEVPSNALLAEEFLEIFDGFSIGSNDLTQLTLGLDRDSGIVASLFDERDPAVKKLLAMAIRTAREKGKYVGICGQGPSDHPDLAEWLMDQGIESVSLNPDTVVDTWLRLAKKKAG</sequence>
<dbReference type="PANTHER" id="PTHR43030">
    <property type="entry name" value="PHOSPHOENOLPYRUVATE SYNTHASE"/>
    <property type="match status" value="1"/>
</dbReference>
<dbReference type="InterPro" id="IPR008279">
    <property type="entry name" value="PEP-util_enz_mobile_dom"/>
</dbReference>
<dbReference type="Gene3D" id="3.30.1490.20">
    <property type="entry name" value="ATP-grasp fold, A domain"/>
    <property type="match status" value="1"/>
</dbReference>
<dbReference type="PIRSF" id="PIRSF000854">
    <property type="entry name" value="PEP_synthase"/>
    <property type="match status" value="1"/>
</dbReference>
<evidence type="ECO:0000256" key="9">
    <source>
        <dbReference type="ARBA" id="ARBA00022741"/>
    </source>
</evidence>
<dbReference type="Gene3D" id="3.20.20.60">
    <property type="entry name" value="Phosphoenolpyruvate-binding domains"/>
    <property type="match status" value="1"/>
</dbReference>
<accession>A0ABU8JFF3</accession>
<comment type="cofactor">
    <cofactor evidence="1 15">
        <name>Mg(2+)</name>
        <dbReference type="ChEBI" id="CHEBI:18420"/>
    </cofactor>
</comment>
<comment type="function">
    <text evidence="2 15">Catalyzes the phosphorylation of pyruvate to phosphoenolpyruvate.</text>
</comment>
<dbReference type="GO" id="GO:0008986">
    <property type="term" value="F:pyruvate, water dikinase activity"/>
    <property type="evidence" value="ECO:0007669"/>
    <property type="project" value="UniProtKB-EC"/>
</dbReference>
<evidence type="ECO:0000313" key="19">
    <source>
        <dbReference type="EMBL" id="MEI7038308.1"/>
    </source>
</evidence>
<feature type="domain" description="PEP-utilising enzyme mobile" evidence="16">
    <location>
        <begin position="383"/>
        <end position="454"/>
    </location>
</feature>
<dbReference type="EMBL" id="JBBBNY010000021">
    <property type="protein sequence ID" value="MEI7038308.1"/>
    <property type="molecule type" value="Genomic_DNA"/>
</dbReference>
<dbReference type="InterPro" id="IPR036637">
    <property type="entry name" value="Phosphohistidine_dom_sf"/>
</dbReference>
<dbReference type="Pfam" id="PF01326">
    <property type="entry name" value="PPDK_N"/>
    <property type="match status" value="1"/>
</dbReference>
<dbReference type="InterPro" id="IPR000121">
    <property type="entry name" value="PEP_util_C"/>
</dbReference>
<evidence type="ECO:0000256" key="14">
    <source>
        <dbReference type="ARBA" id="ARBA00047700"/>
    </source>
</evidence>
<dbReference type="NCBIfam" id="TIGR01418">
    <property type="entry name" value="PEP_synth"/>
    <property type="match status" value="1"/>
</dbReference>
<dbReference type="InterPro" id="IPR013815">
    <property type="entry name" value="ATP_grasp_subdomain_1"/>
</dbReference>
<keyword evidence="8 15" id="KW-0479">Metal-binding</keyword>
<evidence type="ECO:0000313" key="20">
    <source>
        <dbReference type="Proteomes" id="UP001381174"/>
    </source>
</evidence>
<dbReference type="PRINTS" id="PR01736">
    <property type="entry name" value="PHPHTRNFRASE"/>
</dbReference>
<evidence type="ECO:0000256" key="11">
    <source>
        <dbReference type="ARBA" id="ARBA00022840"/>
    </source>
</evidence>
<comment type="pathway">
    <text evidence="3 15">Carbohydrate biosynthesis; gluconeogenesis.</text>
</comment>
<evidence type="ECO:0000256" key="1">
    <source>
        <dbReference type="ARBA" id="ARBA00001946"/>
    </source>
</evidence>
<evidence type="ECO:0000256" key="15">
    <source>
        <dbReference type="PIRNR" id="PIRNR000854"/>
    </source>
</evidence>
<evidence type="ECO:0000256" key="2">
    <source>
        <dbReference type="ARBA" id="ARBA00002988"/>
    </source>
</evidence>
<dbReference type="InterPro" id="IPR018274">
    <property type="entry name" value="PEP_util_AS"/>
</dbReference>
<dbReference type="SUPFAM" id="SSF52009">
    <property type="entry name" value="Phosphohistidine domain"/>
    <property type="match status" value="1"/>
</dbReference>
<dbReference type="InterPro" id="IPR040442">
    <property type="entry name" value="Pyrv_kinase-like_dom_sf"/>
</dbReference>
<feature type="domain" description="PEP-utilising enzyme C-terminal" evidence="18">
    <location>
        <begin position="480"/>
        <end position="786"/>
    </location>
</feature>
<dbReference type="RefSeq" id="WP_336808948.1">
    <property type="nucleotide sequence ID" value="NZ_JBBBNY010000021.1"/>
</dbReference>
<keyword evidence="7 15" id="KW-0808">Transferase</keyword>
<dbReference type="InterPro" id="IPR015813">
    <property type="entry name" value="Pyrv/PenolPyrv_kinase-like_dom"/>
</dbReference>
<dbReference type="Gene3D" id="3.30.470.20">
    <property type="entry name" value="ATP-grasp fold, B domain"/>
    <property type="match status" value="1"/>
</dbReference>
<organism evidence="19 20">
    <name type="scientific">Fulvimonas yonginensis</name>
    <dbReference type="NCBI Taxonomy" id="1495200"/>
    <lineage>
        <taxon>Bacteria</taxon>
        <taxon>Pseudomonadati</taxon>
        <taxon>Pseudomonadota</taxon>
        <taxon>Gammaproteobacteria</taxon>
        <taxon>Lysobacterales</taxon>
        <taxon>Rhodanobacteraceae</taxon>
        <taxon>Fulvimonas</taxon>
    </lineage>
</organism>
<dbReference type="InterPro" id="IPR002192">
    <property type="entry name" value="PPDK_AMP/ATP-bd"/>
</dbReference>
<evidence type="ECO:0000259" key="18">
    <source>
        <dbReference type="Pfam" id="PF02896"/>
    </source>
</evidence>
<evidence type="ECO:0000259" key="17">
    <source>
        <dbReference type="Pfam" id="PF01326"/>
    </source>
</evidence>
<feature type="domain" description="Pyruvate phosphate dikinase AMP/ATP-binding" evidence="17">
    <location>
        <begin position="18"/>
        <end position="344"/>
    </location>
</feature>
<dbReference type="InterPro" id="IPR006319">
    <property type="entry name" value="PEP_synth"/>
</dbReference>
<proteinExistence type="inferred from homology"/>
<evidence type="ECO:0000256" key="8">
    <source>
        <dbReference type="ARBA" id="ARBA00022723"/>
    </source>
</evidence>
<dbReference type="SUPFAM" id="SSF56059">
    <property type="entry name" value="Glutathione synthetase ATP-binding domain-like"/>
    <property type="match status" value="1"/>
</dbReference>
<dbReference type="SUPFAM" id="SSF51621">
    <property type="entry name" value="Phosphoenolpyruvate/pyruvate domain"/>
    <property type="match status" value="1"/>
</dbReference>
<dbReference type="InterPro" id="IPR023151">
    <property type="entry name" value="PEP_util_CS"/>
</dbReference>
<evidence type="ECO:0000256" key="5">
    <source>
        <dbReference type="ARBA" id="ARBA00011996"/>
    </source>
</evidence>